<dbReference type="AlphaFoldDB" id="A0A918I8B5"/>
<dbReference type="PROSITE" id="PS51257">
    <property type="entry name" value="PROKAR_LIPOPROTEIN"/>
    <property type="match status" value="1"/>
</dbReference>
<sequence>MEPSHSRVQPCSGWAATGCGVPVRDTGHPEGEDGQEHMAHLHICGEGAGAFGRHPHTQTMLPP</sequence>
<comment type="caution">
    <text evidence="2">The sequence shown here is derived from an EMBL/GenBank/DDBJ whole genome shotgun (WGS) entry which is preliminary data.</text>
</comment>
<name>A0A918I8B5_9ACTN</name>
<evidence type="ECO:0000256" key="1">
    <source>
        <dbReference type="SAM" id="MobiDB-lite"/>
    </source>
</evidence>
<evidence type="ECO:0000313" key="3">
    <source>
        <dbReference type="Proteomes" id="UP000618795"/>
    </source>
</evidence>
<keyword evidence="3" id="KW-1185">Reference proteome</keyword>
<protein>
    <submittedName>
        <fullName evidence="2">Uncharacterized protein</fullName>
    </submittedName>
</protein>
<accession>A0A918I8B5</accession>
<dbReference type="EMBL" id="BMTD01000003">
    <property type="protein sequence ID" value="GGU87633.1"/>
    <property type="molecule type" value="Genomic_DNA"/>
</dbReference>
<dbReference type="Proteomes" id="UP000618795">
    <property type="component" value="Unassembled WGS sequence"/>
</dbReference>
<evidence type="ECO:0000313" key="2">
    <source>
        <dbReference type="EMBL" id="GGU87633.1"/>
    </source>
</evidence>
<reference evidence="2" key="1">
    <citation type="journal article" date="2014" name="Int. J. Syst. Evol. Microbiol.">
        <title>Complete genome sequence of Corynebacterium casei LMG S-19264T (=DSM 44701T), isolated from a smear-ripened cheese.</title>
        <authorList>
            <consortium name="US DOE Joint Genome Institute (JGI-PGF)"/>
            <person name="Walter F."/>
            <person name="Albersmeier A."/>
            <person name="Kalinowski J."/>
            <person name="Ruckert C."/>
        </authorList>
    </citation>
    <scope>NUCLEOTIDE SEQUENCE</scope>
    <source>
        <strain evidence="2">JCM 4369</strain>
    </source>
</reference>
<organism evidence="2 3">
    <name type="scientific">Streptomyces filipinensis</name>
    <dbReference type="NCBI Taxonomy" id="66887"/>
    <lineage>
        <taxon>Bacteria</taxon>
        <taxon>Bacillati</taxon>
        <taxon>Actinomycetota</taxon>
        <taxon>Actinomycetes</taxon>
        <taxon>Kitasatosporales</taxon>
        <taxon>Streptomycetaceae</taxon>
        <taxon>Streptomyces</taxon>
    </lineage>
</organism>
<feature type="region of interest" description="Disordered" evidence="1">
    <location>
        <begin position="1"/>
        <end position="35"/>
    </location>
</feature>
<reference evidence="2" key="2">
    <citation type="submission" date="2020-09" db="EMBL/GenBank/DDBJ databases">
        <authorList>
            <person name="Sun Q."/>
            <person name="Ohkuma M."/>
        </authorList>
    </citation>
    <scope>NUCLEOTIDE SEQUENCE</scope>
    <source>
        <strain evidence="2">JCM 4369</strain>
    </source>
</reference>
<gene>
    <name evidence="2" type="ORF">GCM10010260_21360</name>
</gene>
<proteinExistence type="predicted"/>
<feature type="compositionally biased region" description="Basic and acidic residues" evidence="1">
    <location>
        <begin position="25"/>
        <end position="35"/>
    </location>
</feature>